<reference evidence="18" key="1">
    <citation type="submission" date="2025-08" db="UniProtKB">
        <authorList>
            <consortium name="RefSeq"/>
        </authorList>
    </citation>
    <scope>IDENTIFICATION</scope>
    <source>
        <tissue evidence="18">Liver</tissue>
    </source>
</reference>
<dbReference type="Pfam" id="PF00400">
    <property type="entry name" value="WD40"/>
    <property type="match status" value="4"/>
</dbReference>
<sequence length="979" mass="109768">MKNKHSEQPEPDMITIFIGTWNMGNAPPPKKITSWFLSKGQGKTRDDSADYIPHDIYVIGTQEDPLGEKEWLEILRHSLQEITSMTFKTIAIHTLWNIRIVVLAKPEHENRISHICTDNVKTGIANTLGNKGAVGVSFMFNGTSLGFVNSHLTSGSEKKLRRNQNYMSILRFLALGDKKLSPFNITHRFTHLFWLGDLNYRVELPTWEAEAIVQKIKQQQYADLLSHDQLLMERKEQKVFLHFEEEEITFAPTYRFERLTRDKYAYTKQKATGMKYNLPSWCDRVLWKSYPLVHVVCQSYGSTSDIMTSDHSPVFATFEAGVTSQFVSKNGPGTVDSQGQIEFLRCFATLKTKSQTKFYLEFHSSCLESFVKSQEGENEEGSEGELVVKFGETLPKLKPIISDPEYLLDQHILISIKSSDSDESYGEGCIALRLEATETQLPIYTPLTHHGEMTGHFRGEIKLQTSQGKMREKLYDFVKTERDESSGPKSLKSLTSHDPMKQWEPANRVLPCGSSSITEIINPNYIGVVPFGHMKQSLSPDQQPTAWSYDQPLKDSSLGPGRGESPPTPPSQPPVSPKKFSSSIATRGPCPRTQESRAWNAAGTREMPMESPRPTPSASQVQVQPLPLNLKRKLKRDYNKLLEKSDLHSVLAHKLQAEKHDIPNRHEIRYFETILCCLVLVLQDAHDGEVNAVQFSPGSRLLATGGMDRRVKLWEVFGDKCEFKGSLSGSNAGITSIEFDSAGSYLLAASNDFASRIWTVDDYRLRREEYPSHVIRTVWLTCAEWNPYSCAVLNVSLVAGVFGTLREGSMGGFYTATAQLPLGWRQVYVVVPVSERFKRGRNESSNVYQLLPSEGGIRVAPGFPSLKKKSCWRASREAAEGRSPFLVLALPAQRFSHGMLNWGWAVDTFLVLFHSPDGGYVAAGSAEGSLYIWSVLSGKVEKVLSKQHGSSINAVAWSPSGSHVVSVDKGSKAVLWSEY</sequence>
<evidence type="ECO:0000256" key="3">
    <source>
        <dbReference type="ARBA" id="ARBA00008734"/>
    </source>
</evidence>
<gene>
    <name evidence="18" type="primary">LOC102740150</name>
</gene>
<evidence type="ECO:0000256" key="8">
    <source>
        <dbReference type="ARBA" id="ARBA00022737"/>
    </source>
</evidence>
<feature type="repeat" description="WD" evidence="14">
    <location>
        <begin position="945"/>
        <end position="979"/>
    </location>
</feature>
<dbReference type="InterPro" id="IPR001680">
    <property type="entry name" value="WD40_rpt"/>
</dbReference>
<dbReference type="OrthoDB" id="7862313at2759"/>
<evidence type="ECO:0000256" key="5">
    <source>
        <dbReference type="ARBA" id="ARBA00022490"/>
    </source>
</evidence>
<evidence type="ECO:0000256" key="6">
    <source>
        <dbReference type="ARBA" id="ARBA00022553"/>
    </source>
</evidence>
<dbReference type="GO" id="GO:0034485">
    <property type="term" value="F:phosphatidylinositol-3,4,5-trisphosphate 5-phosphatase activity"/>
    <property type="evidence" value="ECO:0007669"/>
    <property type="project" value="UniProtKB-EC"/>
</dbReference>
<organism evidence="17 18">
    <name type="scientific">Leptonychotes weddellii</name>
    <name type="common">Weddell seal</name>
    <name type="synonym">Otaria weddellii</name>
    <dbReference type="NCBI Taxonomy" id="9713"/>
    <lineage>
        <taxon>Eukaryota</taxon>
        <taxon>Metazoa</taxon>
        <taxon>Chordata</taxon>
        <taxon>Craniata</taxon>
        <taxon>Vertebrata</taxon>
        <taxon>Euteleostomi</taxon>
        <taxon>Mammalia</taxon>
        <taxon>Eutheria</taxon>
        <taxon>Laurasiatheria</taxon>
        <taxon>Carnivora</taxon>
        <taxon>Caniformia</taxon>
        <taxon>Pinnipedia</taxon>
        <taxon>Phocidae</taxon>
        <taxon>Monachinae</taxon>
        <taxon>Lobodontini</taxon>
        <taxon>Leptonychotes</taxon>
    </lineage>
</organism>
<feature type="region of interest" description="Disordered" evidence="15">
    <location>
        <begin position="479"/>
        <end position="502"/>
    </location>
</feature>
<evidence type="ECO:0000256" key="2">
    <source>
        <dbReference type="ARBA" id="ARBA00004245"/>
    </source>
</evidence>
<name>A0A7F8Q3H9_LEPWE</name>
<dbReference type="GO" id="GO:0045579">
    <property type="term" value="P:positive regulation of B cell differentiation"/>
    <property type="evidence" value="ECO:0007669"/>
    <property type="project" value="TreeGrafter"/>
</dbReference>
<dbReference type="Pfam" id="PF24147">
    <property type="entry name" value="C2_SHIP1-2_2nd"/>
    <property type="match status" value="1"/>
</dbReference>
<evidence type="ECO:0000256" key="9">
    <source>
        <dbReference type="ARBA" id="ARBA00022801"/>
    </source>
</evidence>
<dbReference type="PANTHER" id="PTHR46051:SF3">
    <property type="entry name" value="PHOSPHATIDYLINOSITOL 3,4,5-TRISPHOSPHATE 5-PHOSPHATASE 1"/>
    <property type="match status" value="1"/>
</dbReference>
<dbReference type="InterPro" id="IPR036691">
    <property type="entry name" value="Endo/exonu/phosph_ase_sf"/>
</dbReference>
<keyword evidence="12" id="KW-0472">Membrane</keyword>
<dbReference type="EC" id="3.1.3.86" evidence="4"/>
<dbReference type="PROSITE" id="PS00678">
    <property type="entry name" value="WD_REPEATS_1"/>
    <property type="match status" value="1"/>
</dbReference>
<evidence type="ECO:0000256" key="12">
    <source>
        <dbReference type="ARBA" id="ARBA00023136"/>
    </source>
</evidence>
<proteinExistence type="inferred from homology"/>
<feature type="domain" description="Inositol polyphosphate-related phosphatase" evidence="16">
    <location>
        <begin position="12"/>
        <end position="328"/>
    </location>
</feature>
<feature type="region of interest" description="Disordered" evidence="15">
    <location>
        <begin position="536"/>
        <end position="598"/>
    </location>
</feature>
<dbReference type="GO" id="GO:0005829">
    <property type="term" value="C:cytosol"/>
    <property type="evidence" value="ECO:0007669"/>
    <property type="project" value="TreeGrafter"/>
</dbReference>
<dbReference type="AlphaFoldDB" id="A0A7F8Q3H9"/>
<dbReference type="InterPro" id="IPR057509">
    <property type="entry name" value="C2_SHIP1-2_2nd"/>
</dbReference>
<dbReference type="PROSITE" id="PS50294">
    <property type="entry name" value="WD_REPEATS_REGION"/>
    <property type="match status" value="3"/>
</dbReference>
<dbReference type="GO" id="GO:0046856">
    <property type="term" value="P:phosphatidylinositol dephosphorylation"/>
    <property type="evidence" value="ECO:0007669"/>
    <property type="project" value="InterPro"/>
</dbReference>
<evidence type="ECO:0000256" key="10">
    <source>
        <dbReference type="ARBA" id="ARBA00022859"/>
    </source>
</evidence>
<evidence type="ECO:0000256" key="1">
    <source>
        <dbReference type="ARBA" id="ARBA00004170"/>
    </source>
</evidence>
<evidence type="ECO:0000313" key="17">
    <source>
        <dbReference type="Proteomes" id="UP000245341"/>
    </source>
</evidence>
<dbReference type="InterPro" id="IPR000300">
    <property type="entry name" value="IPPc"/>
</dbReference>
<dbReference type="FunFam" id="3.60.10.10:FF:000005">
    <property type="entry name" value="phosphatidylinositol 3,4,5-trisphosphate 5-phosphatase 1"/>
    <property type="match status" value="1"/>
</dbReference>
<dbReference type="SMART" id="SM00128">
    <property type="entry name" value="IPPc"/>
    <property type="match status" value="1"/>
</dbReference>
<dbReference type="Gene3D" id="3.60.10.10">
    <property type="entry name" value="Endonuclease/exonuclease/phosphatase"/>
    <property type="match status" value="1"/>
</dbReference>
<dbReference type="GO" id="GO:0009968">
    <property type="term" value="P:negative regulation of signal transduction"/>
    <property type="evidence" value="ECO:0007669"/>
    <property type="project" value="TreeGrafter"/>
</dbReference>
<feature type="repeat" description="WD" evidence="14">
    <location>
        <begin position="727"/>
        <end position="768"/>
    </location>
</feature>
<keyword evidence="5" id="KW-0963">Cytoplasm</keyword>
<feature type="repeat" description="WD" evidence="14">
    <location>
        <begin position="683"/>
        <end position="716"/>
    </location>
</feature>
<dbReference type="GO" id="GO:0005856">
    <property type="term" value="C:cytoskeleton"/>
    <property type="evidence" value="ECO:0007669"/>
    <property type="project" value="UniProtKB-SubCell"/>
</dbReference>
<keyword evidence="9" id="KW-0378">Hydrolase</keyword>
<feature type="repeat" description="WD" evidence="14">
    <location>
        <begin position="915"/>
        <end position="943"/>
    </location>
</feature>
<comment type="similarity">
    <text evidence="3">Belongs to the inositol 1,4,5-trisphosphate 5-phosphatase family.</text>
</comment>
<dbReference type="GO" id="GO:0002376">
    <property type="term" value="P:immune system process"/>
    <property type="evidence" value="ECO:0007669"/>
    <property type="project" value="UniProtKB-KW"/>
</dbReference>
<keyword evidence="17" id="KW-1185">Reference proteome</keyword>
<comment type="subcellular location">
    <subcellularLocation>
        <location evidence="2">Cytoplasm</location>
        <location evidence="2">Cytoskeleton</location>
    </subcellularLocation>
    <subcellularLocation>
        <location evidence="1">Membrane</location>
        <topology evidence="1">Peripheral membrane protein</topology>
    </subcellularLocation>
</comment>
<dbReference type="Gene3D" id="2.130.10.10">
    <property type="entry name" value="YVTN repeat-like/Quinoprotein amine dehydrogenase"/>
    <property type="match status" value="2"/>
</dbReference>
<feature type="compositionally biased region" description="Pro residues" evidence="15">
    <location>
        <begin position="566"/>
        <end position="576"/>
    </location>
</feature>
<accession>A0A7F8Q3H9</accession>
<dbReference type="InterPro" id="IPR036322">
    <property type="entry name" value="WD40_repeat_dom_sf"/>
</dbReference>
<dbReference type="SUPFAM" id="SSF50978">
    <property type="entry name" value="WD40 repeat-like"/>
    <property type="match status" value="1"/>
</dbReference>
<dbReference type="GO" id="GO:0045779">
    <property type="term" value="P:negative regulation of bone resorption"/>
    <property type="evidence" value="ECO:0007669"/>
    <property type="project" value="TreeGrafter"/>
</dbReference>
<keyword evidence="10" id="KW-0391">Immunity</keyword>
<keyword evidence="11" id="KW-0727">SH2 domain</keyword>
<dbReference type="Proteomes" id="UP000245341">
    <property type="component" value="Unplaced"/>
</dbReference>
<evidence type="ECO:0000256" key="14">
    <source>
        <dbReference type="PROSITE-ProRule" id="PRU00221"/>
    </source>
</evidence>
<keyword evidence="6" id="KW-0597">Phosphoprotein</keyword>
<feature type="compositionally biased region" description="Polar residues" evidence="15">
    <location>
        <begin position="536"/>
        <end position="548"/>
    </location>
</feature>
<dbReference type="RefSeq" id="XP_030875071.1">
    <property type="nucleotide sequence ID" value="XM_031019211.1"/>
</dbReference>
<dbReference type="KEGG" id="lww:102740150"/>
<keyword evidence="7 14" id="KW-0853">WD repeat</keyword>
<dbReference type="PANTHER" id="PTHR46051">
    <property type="entry name" value="SH2 DOMAIN-CONTAINING PROTEIN"/>
    <property type="match status" value="1"/>
</dbReference>
<evidence type="ECO:0000313" key="18">
    <source>
        <dbReference type="RefSeq" id="XP_030875071.1"/>
    </source>
</evidence>
<dbReference type="SUPFAM" id="SSF56219">
    <property type="entry name" value="DNase I-like"/>
    <property type="match status" value="1"/>
</dbReference>
<dbReference type="InterPro" id="IPR015943">
    <property type="entry name" value="WD40/YVTN_repeat-like_dom_sf"/>
</dbReference>
<evidence type="ECO:0000256" key="7">
    <source>
        <dbReference type="ARBA" id="ARBA00022574"/>
    </source>
</evidence>
<evidence type="ECO:0000256" key="4">
    <source>
        <dbReference type="ARBA" id="ARBA00012981"/>
    </source>
</evidence>
<dbReference type="CDD" id="cd09100">
    <property type="entry name" value="INPP5c_SHIP1-INPP5D"/>
    <property type="match status" value="1"/>
</dbReference>
<dbReference type="GeneID" id="102740150"/>
<protein>
    <recommendedName>
        <fullName evidence="4">phosphatidylinositol-3,4,5-trisphosphate 5-phosphatase</fullName>
        <ecNumber evidence="4">3.1.3.86</ecNumber>
    </recommendedName>
</protein>
<dbReference type="Pfam" id="PF22669">
    <property type="entry name" value="Exo_endo_phos2"/>
    <property type="match status" value="1"/>
</dbReference>
<dbReference type="InterPro" id="IPR019775">
    <property type="entry name" value="WD40_repeat_CS"/>
</dbReference>
<dbReference type="PROSITE" id="PS50082">
    <property type="entry name" value="WD_REPEATS_2"/>
    <property type="match status" value="4"/>
</dbReference>
<dbReference type="GO" id="GO:0016020">
    <property type="term" value="C:membrane"/>
    <property type="evidence" value="ECO:0007669"/>
    <property type="project" value="UniProtKB-SubCell"/>
</dbReference>
<keyword evidence="8" id="KW-0677">Repeat</keyword>
<evidence type="ECO:0000256" key="15">
    <source>
        <dbReference type="SAM" id="MobiDB-lite"/>
    </source>
</evidence>
<dbReference type="GO" id="GO:0045659">
    <property type="term" value="P:negative regulation of neutrophil differentiation"/>
    <property type="evidence" value="ECO:0007669"/>
    <property type="project" value="TreeGrafter"/>
</dbReference>
<evidence type="ECO:0000256" key="11">
    <source>
        <dbReference type="ARBA" id="ARBA00022999"/>
    </source>
</evidence>
<dbReference type="SMART" id="SM00320">
    <property type="entry name" value="WD40"/>
    <property type="match status" value="4"/>
</dbReference>
<evidence type="ECO:0000256" key="13">
    <source>
        <dbReference type="ARBA" id="ARBA00023212"/>
    </source>
</evidence>
<keyword evidence="13" id="KW-0206">Cytoskeleton</keyword>
<dbReference type="GO" id="GO:0050776">
    <property type="term" value="P:regulation of immune response"/>
    <property type="evidence" value="ECO:0007669"/>
    <property type="project" value="TreeGrafter"/>
</dbReference>
<evidence type="ECO:0000259" key="16">
    <source>
        <dbReference type="SMART" id="SM00128"/>
    </source>
</evidence>